<dbReference type="AlphaFoldDB" id="A0A164NYB3"/>
<organism evidence="2 3">
    <name type="scientific">Daphnia magna</name>
    <dbReference type="NCBI Taxonomy" id="35525"/>
    <lineage>
        <taxon>Eukaryota</taxon>
        <taxon>Metazoa</taxon>
        <taxon>Ecdysozoa</taxon>
        <taxon>Arthropoda</taxon>
        <taxon>Crustacea</taxon>
        <taxon>Branchiopoda</taxon>
        <taxon>Diplostraca</taxon>
        <taxon>Cladocera</taxon>
        <taxon>Anomopoda</taxon>
        <taxon>Daphniidae</taxon>
        <taxon>Daphnia</taxon>
    </lineage>
</organism>
<accession>A0A164NYB3</accession>
<reference evidence="2 3" key="1">
    <citation type="submission" date="2016-03" db="EMBL/GenBank/DDBJ databases">
        <title>EvidentialGene: Evidence-directed Construction of Genes on Genomes.</title>
        <authorList>
            <person name="Gilbert D.G."/>
            <person name="Choi J.-H."/>
            <person name="Mockaitis K."/>
            <person name="Colbourne J."/>
            <person name="Pfrender M."/>
        </authorList>
    </citation>
    <scope>NUCLEOTIDE SEQUENCE [LARGE SCALE GENOMIC DNA]</scope>
    <source>
        <strain evidence="2 3">Xinb3</strain>
        <tissue evidence="2">Complete organism</tissue>
    </source>
</reference>
<gene>
    <name evidence="2" type="ORF">APZ42_030238</name>
</gene>
<evidence type="ECO:0000313" key="2">
    <source>
        <dbReference type="EMBL" id="KZS06347.1"/>
    </source>
</evidence>
<evidence type="ECO:0000256" key="1">
    <source>
        <dbReference type="SAM" id="Phobius"/>
    </source>
</evidence>
<evidence type="ECO:0000313" key="3">
    <source>
        <dbReference type="Proteomes" id="UP000076858"/>
    </source>
</evidence>
<comment type="caution">
    <text evidence="2">The sequence shown here is derived from an EMBL/GenBank/DDBJ whole genome shotgun (WGS) entry which is preliminary data.</text>
</comment>
<keyword evidence="3" id="KW-1185">Reference proteome</keyword>
<name>A0A164NYB3_9CRUS</name>
<dbReference type="EMBL" id="LRGB01002787">
    <property type="protein sequence ID" value="KZS06347.1"/>
    <property type="molecule type" value="Genomic_DNA"/>
</dbReference>
<keyword evidence="1" id="KW-0472">Membrane</keyword>
<keyword evidence="1" id="KW-0812">Transmembrane</keyword>
<protein>
    <submittedName>
        <fullName evidence="2">Uncharacterized protein</fullName>
    </submittedName>
</protein>
<dbReference type="Proteomes" id="UP000076858">
    <property type="component" value="Unassembled WGS sequence"/>
</dbReference>
<sequence>MPKFGIQLSEISKIEVLKSKYCTYFNIRINDRVFFYFVLLIISPQHPRYPDFQVSLISQPSSIPFSSSVWYIRTLLIFLTYISSSHGWALTKSPFFGPQIFIFPRYNTAVLTISVVSPQVNHTELHFLRLPVVVVYDFTSSLSLLTSSPSFSSRRLGRLRLHLRLVVLVIFAFVSSSSWPSSPLFLRRLRL</sequence>
<feature type="transmembrane region" description="Helical" evidence="1">
    <location>
        <begin position="161"/>
        <end position="179"/>
    </location>
</feature>
<keyword evidence="1" id="KW-1133">Transmembrane helix</keyword>
<proteinExistence type="predicted"/>